<dbReference type="GO" id="GO:0005576">
    <property type="term" value="C:extracellular region"/>
    <property type="evidence" value="ECO:0007669"/>
    <property type="project" value="UniProtKB-SubCell"/>
</dbReference>
<evidence type="ECO:0000256" key="17">
    <source>
        <dbReference type="PIRSR" id="PIRSR000894-2"/>
    </source>
</evidence>
<accession>Q96VK9</accession>
<evidence type="ECO:0000256" key="15">
    <source>
        <dbReference type="ARBA" id="ARBA00044262"/>
    </source>
</evidence>
<evidence type="ECO:0000256" key="5">
    <source>
        <dbReference type="ARBA" id="ARBA00023157"/>
    </source>
</evidence>
<evidence type="ECO:0000313" key="19">
    <source>
        <dbReference type="EMBL" id="CAC48163.1"/>
    </source>
</evidence>
<protein>
    <recommendedName>
        <fullName evidence="14">Phytase A</fullName>
    </recommendedName>
    <alternativeName>
        <fullName evidence="15">Histidine acid phosphatase phyA</fullName>
    </alternativeName>
    <alternativeName>
        <fullName evidence="8">Myo-inositol hexakisphosphate phosphohydrolase A</fullName>
    </alternativeName>
    <alternativeName>
        <fullName evidence="7">Myo-inositol-hexaphosphate 3-phosphohydrolase A</fullName>
    </alternativeName>
</protein>
<comment type="subunit">
    <text evidence="2">Monomer.</text>
</comment>
<keyword evidence="5 17" id="KW-1015">Disulfide bond</keyword>
<comment type="catalytic activity">
    <reaction evidence="10">
        <text>1D-myo-inositol 1,2-bisphosphate + H2O = 1D-myo-inositol 2-phosphate + phosphate</text>
        <dbReference type="Rhea" id="RHEA:77135"/>
        <dbReference type="ChEBI" id="CHEBI:15377"/>
        <dbReference type="ChEBI" id="CHEBI:43474"/>
        <dbReference type="ChEBI" id="CHEBI:84142"/>
        <dbReference type="ChEBI" id="CHEBI:195539"/>
    </reaction>
    <physiologicalReaction direction="left-to-right" evidence="10">
        <dbReference type="Rhea" id="RHEA:77136"/>
    </physiologicalReaction>
</comment>
<feature type="disulfide bond" evidence="17">
    <location>
        <begin position="59"/>
        <end position="386"/>
    </location>
</feature>
<evidence type="ECO:0000256" key="1">
    <source>
        <dbReference type="ARBA" id="ARBA00004613"/>
    </source>
</evidence>
<evidence type="ECO:0000256" key="6">
    <source>
        <dbReference type="ARBA" id="ARBA00023180"/>
    </source>
</evidence>
<dbReference type="GO" id="GO:0016158">
    <property type="term" value="F:inositol hexakisphosphate 3-phosphatase activity"/>
    <property type="evidence" value="ECO:0007669"/>
    <property type="project" value="UniProtKB-EC"/>
</dbReference>
<dbReference type="PROSITE" id="PS00616">
    <property type="entry name" value="HIS_ACID_PHOSPHAT_1"/>
    <property type="match status" value="1"/>
</dbReference>
<evidence type="ECO:0000256" key="7">
    <source>
        <dbReference type="ARBA" id="ARBA00041857"/>
    </source>
</evidence>
<feature type="active site" description="Nucleophile" evidence="16">
    <location>
        <position position="70"/>
    </location>
</feature>
<evidence type="ECO:0000256" key="2">
    <source>
        <dbReference type="ARBA" id="ARBA00011245"/>
    </source>
</evidence>
<comment type="catalytic activity">
    <reaction evidence="9">
        <text>1D-myo-inositol 1,2,5,6-tetrakisphosphate + H2O = 1D-myo-inositol 1,2,6-trisphosphate + phosphate</text>
        <dbReference type="Rhea" id="RHEA:77119"/>
        <dbReference type="ChEBI" id="CHEBI:15377"/>
        <dbReference type="ChEBI" id="CHEBI:43474"/>
        <dbReference type="ChEBI" id="CHEBI:195535"/>
        <dbReference type="ChEBI" id="CHEBI:195537"/>
    </reaction>
    <physiologicalReaction direction="left-to-right" evidence="9">
        <dbReference type="Rhea" id="RHEA:77120"/>
    </physiologicalReaction>
</comment>
<comment type="catalytic activity">
    <reaction evidence="11">
        <text>1D-myo-inositol 1,2,6-trisphosphate + H2O = 1D-myo-inositol 1,2-bisphosphate + phosphate</text>
        <dbReference type="Rhea" id="RHEA:77131"/>
        <dbReference type="ChEBI" id="CHEBI:15377"/>
        <dbReference type="ChEBI" id="CHEBI:43474"/>
        <dbReference type="ChEBI" id="CHEBI:195537"/>
        <dbReference type="ChEBI" id="CHEBI:195539"/>
    </reaction>
    <physiologicalReaction direction="left-to-right" evidence="11">
        <dbReference type="Rhea" id="RHEA:77132"/>
    </physiologicalReaction>
</comment>
<evidence type="ECO:0000256" key="12">
    <source>
        <dbReference type="ARBA" id="ARBA00043748"/>
    </source>
</evidence>
<dbReference type="InterPro" id="IPR033379">
    <property type="entry name" value="Acid_Pase_AS"/>
</dbReference>
<dbReference type="PANTHER" id="PTHR20963">
    <property type="entry name" value="MULTIPLE INOSITOL POLYPHOSPHATE PHOSPHATASE-RELATED"/>
    <property type="match status" value="1"/>
</dbReference>
<dbReference type="SMR" id="Q96VK9"/>
<evidence type="ECO:0000256" key="9">
    <source>
        <dbReference type="ARBA" id="ARBA00043670"/>
    </source>
</evidence>
<evidence type="ECO:0000256" key="3">
    <source>
        <dbReference type="ARBA" id="ARBA00022525"/>
    </source>
</evidence>
<keyword evidence="3" id="KW-0964">Secreted</keyword>
<comment type="catalytic activity">
    <reaction evidence="13">
        <text>1D-myo-inositol hexakisphosphate + H2O = 1D-myo-inositol 1,2,4,5,6-pentakisphosphate + phosphate</text>
        <dbReference type="Rhea" id="RHEA:16989"/>
        <dbReference type="ChEBI" id="CHEBI:15377"/>
        <dbReference type="ChEBI" id="CHEBI:43474"/>
        <dbReference type="ChEBI" id="CHEBI:57798"/>
        <dbReference type="ChEBI" id="CHEBI:58130"/>
        <dbReference type="EC" id="3.1.3.8"/>
    </reaction>
    <physiologicalReaction direction="left-to-right" evidence="13">
        <dbReference type="Rhea" id="RHEA:16990"/>
    </physiologicalReaction>
</comment>
<dbReference type="SUPFAM" id="SSF53254">
    <property type="entry name" value="Phosphoglycerate mutase-like"/>
    <property type="match status" value="1"/>
</dbReference>
<dbReference type="Pfam" id="PF00328">
    <property type="entry name" value="His_Phos_2"/>
    <property type="match status" value="1"/>
</dbReference>
<dbReference type="EMBL" id="AJ310698">
    <property type="protein sequence ID" value="CAC48163.1"/>
    <property type="molecule type" value="mRNA"/>
</dbReference>
<dbReference type="InterPro" id="IPR000560">
    <property type="entry name" value="His_Pase_clade-2"/>
</dbReference>
<comment type="subcellular location">
    <subcellularLocation>
        <location evidence="1">Secreted</location>
    </subcellularLocation>
</comment>
<evidence type="ECO:0000256" key="4">
    <source>
        <dbReference type="ARBA" id="ARBA00022801"/>
    </source>
</evidence>
<name>Q96VK9_9APHY</name>
<evidence type="ECO:0000256" key="13">
    <source>
        <dbReference type="ARBA" id="ARBA00043788"/>
    </source>
</evidence>
<dbReference type="AlphaFoldDB" id="Q96VK9"/>
<evidence type="ECO:0000256" key="10">
    <source>
        <dbReference type="ARBA" id="ARBA00043675"/>
    </source>
</evidence>
<keyword evidence="6" id="KW-0325">Glycoprotein</keyword>
<dbReference type="InterPro" id="IPR029033">
    <property type="entry name" value="His_PPase_superfam"/>
</dbReference>
<dbReference type="BRENDA" id="3.1.3.26">
    <property type="organism ID" value="6877"/>
</dbReference>
<feature type="signal peptide" evidence="18">
    <location>
        <begin position="1"/>
        <end position="19"/>
    </location>
</feature>
<evidence type="ECO:0000256" key="11">
    <source>
        <dbReference type="ARBA" id="ARBA00043721"/>
    </source>
</evidence>
<dbReference type="InterPro" id="IPR016274">
    <property type="entry name" value="Histidine_acid_Pase_euk"/>
</dbReference>
<keyword evidence="4 19" id="KW-0378">Hydrolase</keyword>
<gene>
    <name evidence="19" type="primary">phyA1</name>
</gene>
<evidence type="ECO:0000256" key="18">
    <source>
        <dbReference type="SAM" id="SignalP"/>
    </source>
</evidence>
<feature type="disulfide bond" evidence="17">
    <location>
        <begin position="241"/>
        <end position="255"/>
    </location>
</feature>
<dbReference type="PIRSF" id="PIRSF000894">
    <property type="entry name" value="Acid_phosphatase"/>
    <property type="match status" value="1"/>
</dbReference>
<evidence type="ECO:0000256" key="8">
    <source>
        <dbReference type="ARBA" id="ARBA00042300"/>
    </source>
</evidence>
<reference evidence="19" key="1">
    <citation type="submission" date="2001-03" db="EMBL/GenBank/DDBJ databases">
        <title>Expression cloning and characterization of five novel phytases from four basidiomycete fungi: Peniophora lycii, Agrocybe pediades, cf. Ceriporia and Trametes pubescens.</title>
        <authorList>
            <person name="Lassen S.F."/>
            <person name="Breinholt J."/>
            <person name="Ostergaard P.R."/>
            <person name="Brugger R."/>
            <person name="Bischoff A."/>
            <person name="Wyss M."/>
            <person name="Fuglsang C.C."/>
        </authorList>
    </citation>
    <scope>NUCLEOTIDE SEQUENCE</scope>
    <source>
        <strain evidence="19">CBS 100231</strain>
    </source>
</reference>
<dbReference type="Gene3D" id="3.40.50.1240">
    <property type="entry name" value="Phosphoglycerate mutase-like"/>
    <property type="match status" value="1"/>
</dbReference>
<dbReference type="PANTHER" id="PTHR20963:SF24">
    <property type="entry name" value="3-PHYTASE B"/>
    <property type="match status" value="1"/>
</dbReference>
<comment type="catalytic activity">
    <reaction evidence="12">
        <text>1D-myo-inositol 1,2,4,5,6-pentakisphosphate + H2O = 1D-myo-inositol 1,2,5,6-tetrakisphosphate + phosphate</text>
        <dbReference type="Rhea" id="RHEA:77115"/>
        <dbReference type="ChEBI" id="CHEBI:15377"/>
        <dbReference type="ChEBI" id="CHEBI:43474"/>
        <dbReference type="ChEBI" id="CHEBI:57798"/>
        <dbReference type="ChEBI" id="CHEBI:195535"/>
    </reaction>
    <physiologicalReaction direction="left-to-right" evidence="12">
        <dbReference type="Rhea" id="RHEA:77116"/>
    </physiologicalReaction>
</comment>
<evidence type="ECO:0000256" key="14">
    <source>
        <dbReference type="ARBA" id="ARBA00044106"/>
    </source>
</evidence>
<dbReference type="PROSITE" id="PS00778">
    <property type="entry name" value="HIS_ACID_PHOSPHAT_2"/>
    <property type="match status" value="1"/>
</dbReference>
<feature type="chain" id="PRO_5004321978" description="Phytase A" evidence="18">
    <location>
        <begin position="20"/>
        <end position="442"/>
    </location>
</feature>
<feature type="active site" description="Proton donor" evidence="16">
    <location>
        <position position="337"/>
    </location>
</feature>
<feature type="disulfide bond" evidence="17">
    <location>
        <begin position="195"/>
        <end position="437"/>
    </location>
</feature>
<dbReference type="CDD" id="cd07061">
    <property type="entry name" value="HP_HAP_like"/>
    <property type="match status" value="1"/>
</dbReference>
<dbReference type="GO" id="GO:0003993">
    <property type="term" value="F:acid phosphatase activity"/>
    <property type="evidence" value="ECO:0007669"/>
    <property type="project" value="TreeGrafter"/>
</dbReference>
<sequence length="442" mass="47915">MLFGFVALACLLSLSEVLATSVPKNTAPTFPIPESEQRNWSPYSPYFPLAEYKAPPAGCQINQVNIIQRHGARFPTSGATTRIKAGLTKLQGVQNFTDAKFNFIKSFKYDLGNSDLVPFGAAQSFDAGQEAFARYSKLVSKNNLPFIRADGSDRVVDSATNWTAGFASASHNTVQPKLNLILPQTGNDTLEDNMCPAAGDSDPQVNAWLAVAFPSITARLNAAAPSVNLTDTDAFNLVSLCAFLTVSKEKKSDFCTLFEGIPGSFEAFAYGGDLDKFYGTGYGQELGPVQGVGYVNELIARLTNSAVRDNTQTNRTLDASPVTFPLNKTFYADFSHDNLMVAVFSAMGLFRQPAPLSTSVPNPWRTWRTSSLVPFSGRMVVERLSCFGTTKVRVLVQDQVQPLEFCGGDRNGLCTLAKFVESQTFARSDGAGDFEKCFATSA</sequence>
<organism evidence="19">
    <name type="scientific">cf. Ceriporia sp. CBS 100231</name>
    <dbReference type="NCBI Taxonomy" id="154783"/>
    <lineage>
        <taxon>Eukaryota</taxon>
        <taxon>Fungi</taxon>
        <taxon>Dikarya</taxon>
        <taxon>Basidiomycota</taxon>
        <taxon>Agaricomycotina</taxon>
        <taxon>Agaricomycetes</taxon>
        <taxon>Polyporales</taxon>
        <taxon>Irpicaceae</taxon>
        <taxon>Ceriporia</taxon>
    </lineage>
</organism>
<evidence type="ECO:0000256" key="16">
    <source>
        <dbReference type="PIRSR" id="PIRSR000894-1"/>
    </source>
</evidence>
<keyword evidence="18" id="KW-0732">Signal</keyword>
<proteinExistence type="evidence at transcript level"/>
<feature type="disulfide bond" evidence="17">
    <location>
        <begin position="406"/>
        <end position="414"/>
    </location>
</feature>